<keyword evidence="3" id="KW-1185">Reference proteome</keyword>
<dbReference type="Gene3D" id="3.60.10.10">
    <property type="entry name" value="Endonuclease/exonuclease/phosphatase"/>
    <property type="match status" value="1"/>
</dbReference>
<protein>
    <submittedName>
        <fullName evidence="2">Craniofacial development protein 2</fullName>
    </submittedName>
</protein>
<dbReference type="GO" id="GO:0003824">
    <property type="term" value="F:catalytic activity"/>
    <property type="evidence" value="ECO:0007669"/>
    <property type="project" value="InterPro"/>
</dbReference>
<feature type="domain" description="Endonuclease/exonuclease/phosphatase" evidence="1">
    <location>
        <begin position="54"/>
        <end position="295"/>
    </location>
</feature>
<proteinExistence type="predicted"/>
<name>A0A812CSY2_ACAPH</name>
<comment type="caution">
    <text evidence="2">The sequence shown here is derived from an EMBL/GenBank/DDBJ whole genome shotgun (WGS) entry which is preliminary data.</text>
</comment>
<accession>A0A812CSY2</accession>
<reference evidence="2" key="1">
    <citation type="submission" date="2021-01" db="EMBL/GenBank/DDBJ databases">
        <authorList>
            <person name="Li R."/>
            <person name="Bekaert M."/>
        </authorList>
    </citation>
    <scope>NUCLEOTIDE SEQUENCE</scope>
    <source>
        <strain evidence="2">Farmed</strain>
    </source>
</reference>
<dbReference type="PANTHER" id="PTHR23227">
    <property type="entry name" value="BUCENTAUR RELATED"/>
    <property type="match status" value="1"/>
</dbReference>
<dbReference type="CDD" id="cd09076">
    <property type="entry name" value="L1-EN"/>
    <property type="match status" value="1"/>
</dbReference>
<dbReference type="InterPro" id="IPR027124">
    <property type="entry name" value="Swc5/CFDP1/2"/>
</dbReference>
<dbReference type="InterPro" id="IPR005135">
    <property type="entry name" value="Endo/exonuclease/phosphatase"/>
</dbReference>
<dbReference type="OrthoDB" id="10030815at2759"/>
<evidence type="ECO:0000313" key="2">
    <source>
        <dbReference type="EMBL" id="CAE1278940.1"/>
    </source>
</evidence>
<dbReference type="AlphaFoldDB" id="A0A812CSY2"/>
<dbReference type="InterPro" id="IPR036691">
    <property type="entry name" value="Endo/exonu/phosph_ase_sf"/>
</dbReference>
<dbReference type="PANTHER" id="PTHR23227:SF85">
    <property type="entry name" value="CRANIOFACIAL DEVELOPMENT PROTEIN 2"/>
    <property type="match status" value="1"/>
</dbReference>
<evidence type="ECO:0000259" key="1">
    <source>
        <dbReference type="Pfam" id="PF03372"/>
    </source>
</evidence>
<dbReference type="SUPFAM" id="SSF56219">
    <property type="entry name" value="DNase I-like"/>
    <property type="match status" value="1"/>
</dbReference>
<gene>
    <name evidence="2" type="ORF">SPHA_41529</name>
</gene>
<dbReference type="EMBL" id="CAHIKZ030002000">
    <property type="protein sequence ID" value="CAE1278940.1"/>
    <property type="molecule type" value="Genomic_DNA"/>
</dbReference>
<evidence type="ECO:0000313" key="3">
    <source>
        <dbReference type="Proteomes" id="UP000597762"/>
    </source>
</evidence>
<dbReference type="Pfam" id="PF03372">
    <property type="entry name" value="Exo_endo_phos"/>
    <property type="match status" value="1"/>
</dbReference>
<organism evidence="2 3">
    <name type="scientific">Acanthosepion pharaonis</name>
    <name type="common">Pharaoh cuttlefish</name>
    <name type="synonym">Sepia pharaonis</name>
    <dbReference type="NCBI Taxonomy" id="158019"/>
    <lineage>
        <taxon>Eukaryota</taxon>
        <taxon>Metazoa</taxon>
        <taxon>Spiralia</taxon>
        <taxon>Lophotrochozoa</taxon>
        <taxon>Mollusca</taxon>
        <taxon>Cephalopoda</taxon>
        <taxon>Coleoidea</taxon>
        <taxon>Decapodiformes</taxon>
        <taxon>Sepiida</taxon>
        <taxon>Sepiina</taxon>
        <taxon>Sepiidae</taxon>
        <taxon>Acanthosepion</taxon>
    </lineage>
</organism>
<sequence>MSDTTNKNTNNTRASAACVSDAPVFWSAGPVRNQQTTTVLTVLARRDVMKIAGWNVRTLRDEGTQSLTVRTLYNYGVCVACLSEIRLPDRRHRIIKVPESDCVYHLYNSGVEDNSGLYGVAIALSPLARAALLAWEPVSHRLAMVRLKGAVINVTVISVYAPTLNAVEEDKDIFYRDLQAVVDRTPSTDLLVVAGDWNARTGPADEGTRHVLGRFALGTQCDNGDLVNFAVANRLVVTNTCFQHPRRHLVIWRSNDGRTSNQIDYILVRARWASSVLNSRAYRGADTDSAYGSDHTLVRASLRLRLRARRSTKILKRINVANLKLRAGEQFGLELPNRFSLLQPSSGPQPEIEWQALKSATVEAAHAHLGVTRH</sequence>
<dbReference type="Proteomes" id="UP000597762">
    <property type="component" value="Unassembled WGS sequence"/>
</dbReference>